<sequence length="56" mass="5871">MTHHASPRNRAAARPHLSARRTLVRMLFLSTGAALAVVVVAAVALAALAATVWLVL</sequence>
<proteinExistence type="predicted"/>
<keyword evidence="3" id="KW-1185">Reference proteome</keyword>
<keyword evidence="1" id="KW-0472">Membrane</keyword>
<name>A0ABV4UQP8_9MICC</name>
<keyword evidence="1" id="KW-0812">Transmembrane</keyword>
<accession>A0ABV4UQP8</accession>
<protein>
    <submittedName>
        <fullName evidence="2">Uncharacterized protein</fullName>
    </submittedName>
</protein>
<evidence type="ECO:0000256" key="1">
    <source>
        <dbReference type="SAM" id="Phobius"/>
    </source>
</evidence>
<reference evidence="2 3" key="1">
    <citation type="submission" date="2024-09" db="EMBL/GenBank/DDBJ databases">
        <authorList>
            <person name="Salinas-Garcia M.A."/>
            <person name="Prieme A."/>
        </authorList>
    </citation>
    <scope>NUCLEOTIDE SEQUENCE [LARGE SCALE GENOMIC DNA]</scope>
    <source>
        <strain evidence="2 3">DSM 21081</strain>
    </source>
</reference>
<feature type="transmembrane region" description="Helical" evidence="1">
    <location>
        <begin position="27"/>
        <end position="55"/>
    </location>
</feature>
<dbReference type="RefSeq" id="WP_373973162.1">
    <property type="nucleotide sequence ID" value="NZ_JBHDLJ010000016.1"/>
</dbReference>
<dbReference type="EMBL" id="JBHDLJ010000016">
    <property type="protein sequence ID" value="MFB0835985.1"/>
    <property type="molecule type" value="Genomic_DNA"/>
</dbReference>
<evidence type="ECO:0000313" key="2">
    <source>
        <dbReference type="EMBL" id="MFB0835985.1"/>
    </source>
</evidence>
<keyword evidence="1" id="KW-1133">Transmembrane helix</keyword>
<evidence type="ECO:0000313" key="3">
    <source>
        <dbReference type="Proteomes" id="UP001575652"/>
    </source>
</evidence>
<organism evidence="2 3">
    <name type="scientific">Arthrobacter halodurans</name>
    <dbReference type="NCBI Taxonomy" id="516699"/>
    <lineage>
        <taxon>Bacteria</taxon>
        <taxon>Bacillati</taxon>
        <taxon>Actinomycetota</taxon>
        <taxon>Actinomycetes</taxon>
        <taxon>Micrococcales</taxon>
        <taxon>Micrococcaceae</taxon>
        <taxon>Arthrobacter</taxon>
    </lineage>
</organism>
<gene>
    <name evidence="2" type="ORF">ACETWP_15450</name>
</gene>
<dbReference type="Proteomes" id="UP001575652">
    <property type="component" value="Unassembled WGS sequence"/>
</dbReference>
<comment type="caution">
    <text evidence="2">The sequence shown here is derived from an EMBL/GenBank/DDBJ whole genome shotgun (WGS) entry which is preliminary data.</text>
</comment>